<dbReference type="OrthoDB" id="5396211at2"/>
<evidence type="ECO:0000313" key="1">
    <source>
        <dbReference type="EMBL" id="SMF97787.1"/>
    </source>
</evidence>
<evidence type="ECO:0008006" key="3">
    <source>
        <dbReference type="Google" id="ProtNLM"/>
    </source>
</evidence>
<dbReference type="PANTHER" id="PTHR37310:SF1">
    <property type="entry name" value="CYTOPLASMIC PROTEIN"/>
    <property type="match status" value="1"/>
</dbReference>
<protein>
    <recommendedName>
        <fullName evidence="3">Ferredoxin</fullName>
    </recommendedName>
</protein>
<dbReference type="InterPro" id="IPR044543">
    <property type="entry name" value="YHJQ-like"/>
</dbReference>
<dbReference type="STRING" id="1760988.SAMN02949497_0050"/>
<evidence type="ECO:0000313" key="2">
    <source>
        <dbReference type="Proteomes" id="UP000192923"/>
    </source>
</evidence>
<dbReference type="AlphaFoldDB" id="A0A1Y6D535"/>
<dbReference type="PANTHER" id="PTHR37310">
    <property type="entry name" value="CYTOPLASMIC PROTEIN-RELATED"/>
    <property type="match status" value="1"/>
</dbReference>
<dbReference type="EMBL" id="FXAM01000004">
    <property type="protein sequence ID" value="SMF97787.1"/>
    <property type="molecule type" value="Genomic_DNA"/>
</dbReference>
<organism evidence="1 2">
    <name type="scientific">Methylomagnum ishizawai</name>
    <dbReference type="NCBI Taxonomy" id="1760988"/>
    <lineage>
        <taxon>Bacteria</taxon>
        <taxon>Pseudomonadati</taxon>
        <taxon>Pseudomonadota</taxon>
        <taxon>Gammaproteobacteria</taxon>
        <taxon>Methylococcales</taxon>
        <taxon>Methylococcaceae</taxon>
        <taxon>Methylomagnum</taxon>
    </lineage>
</organism>
<dbReference type="InterPro" id="IPR005560">
    <property type="entry name" value="Csp_YhjQ"/>
</dbReference>
<dbReference type="CDD" id="cd08026">
    <property type="entry name" value="DUF326"/>
    <property type="match status" value="1"/>
</dbReference>
<dbReference type="Gene3D" id="1.20.1270.360">
    <property type="match status" value="1"/>
</dbReference>
<keyword evidence="2" id="KW-1185">Reference proteome</keyword>
<gene>
    <name evidence="1" type="ORF">SAMN02949497_0050</name>
</gene>
<dbReference type="Pfam" id="PF03860">
    <property type="entry name" value="Csp"/>
    <property type="match status" value="1"/>
</dbReference>
<sequence>MPATASKMEEATRACIDACAHCHQTCLETAMNHCLETGGEHVAPEHFRLMLGCAQLCRLAADFMLTGVRFHHRLCGLCAEVCEACAHDCERIGGMERCVAACRACAQSCRQMAGSHPLP</sequence>
<accession>A0A1Y6D535</accession>
<proteinExistence type="predicted"/>
<dbReference type="Proteomes" id="UP000192923">
    <property type="component" value="Unassembled WGS sequence"/>
</dbReference>
<name>A0A1Y6D535_9GAMM</name>
<reference evidence="1 2" key="1">
    <citation type="submission" date="2016-12" db="EMBL/GenBank/DDBJ databases">
        <authorList>
            <person name="Song W.-J."/>
            <person name="Kurnit D.M."/>
        </authorList>
    </citation>
    <scope>NUCLEOTIDE SEQUENCE [LARGE SCALE GENOMIC DNA]</scope>
    <source>
        <strain evidence="1 2">175</strain>
    </source>
</reference>
<dbReference type="RefSeq" id="WP_085216804.1">
    <property type="nucleotide sequence ID" value="NZ_FXAM01000004.1"/>
</dbReference>